<comment type="caution">
    <text evidence="7">The sequence shown here is derived from an EMBL/GenBank/DDBJ whole genome shotgun (WGS) entry which is preliminary data.</text>
</comment>
<dbReference type="InParanoid" id="A0A0D2IYL4"/>
<keyword evidence="8" id="KW-1185">Reference proteome</keyword>
<dbReference type="InterPro" id="IPR002731">
    <property type="entry name" value="ATPase_BadF"/>
</dbReference>
<dbReference type="EMBL" id="AZAC01000067">
    <property type="protein sequence ID" value="KIX11109.1"/>
    <property type="molecule type" value="Genomic_DNA"/>
</dbReference>
<dbReference type="InterPro" id="IPR043129">
    <property type="entry name" value="ATPase_NBD"/>
</dbReference>
<dbReference type="Gene3D" id="3.30.420.40">
    <property type="match status" value="4"/>
</dbReference>
<dbReference type="NCBIfam" id="TIGR00241">
    <property type="entry name" value="CoA_E_activ"/>
    <property type="match status" value="1"/>
</dbReference>
<comment type="cofactor">
    <cofactor evidence="1">
        <name>[4Fe-4S] cluster</name>
        <dbReference type="ChEBI" id="CHEBI:49883"/>
    </cofactor>
</comment>
<evidence type="ECO:0000256" key="4">
    <source>
        <dbReference type="ARBA" id="ARBA00023014"/>
    </source>
</evidence>
<dbReference type="CDD" id="cd24035">
    <property type="entry name" value="ASKHA_NBD_O66634-like_rpt2"/>
    <property type="match status" value="1"/>
</dbReference>
<dbReference type="PANTHER" id="PTHR32329:SF7">
    <property type="entry name" value="ACTIVATOR OF 2-HYDROXYACYL-COA-HYDRATASE"/>
    <property type="match status" value="1"/>
</dbReference>
<dbReference type="STRING" id="1429043.X474_25685"/>
<dbReference type="InterPro" id="IPR008275">
    <property type="entry name" value="CoA_E_activase_dom"/>
</dbReference>
<name>A0A0D2IYL4_9BACT</name>
<accession>A0A0D2IYL4</accession>
<keyword evidence="2" id="KW-0479">Metal-binding</keyword>
<dbReference type="OrthoDB" id="9177882at2"/>
<dbReference type="PATRIC" id="fig|1429043.3.peg.5425"/>
<feature type="domain" description="ATPase BadF/BadG/BcrA/BcrD type" evidence="5">
    <location>
        <begin position="4"/>
        <end position="259"/>
    </location>
</feature>
<dbReference type="GO" id="GO:0051536">
    <property type="term" value="F:iron-sulfur cluster binding"/>
    <property type="evidence" value="ECO:0007669"/>
    <property type="project" value="UniProtKB-KW"/>
</dbReference>
<dbReference type="SUPFAM" id="SSF53067">
    <property type="entry name" value="Actin-like ATPase domain"/>
    <property type="match status" value="2"/>
</dbReference>
<dbReference type="GO" id="GO:0046872">
    <property type="term" value="F:metal ion binding"/>
    <property type="evidence" value="ECO:0007669"/>
    <property type="project" value="UniProtKB-KW"/>
</dbReference>
<reference evidence="7 8" key="1">
    <citation type="submission" date="2013-11" db="EMBL/GenBank/DDBJ databases">
        <title>Metagenomic analysis of a methanogenic consortium involved in long chain n-alkane degradation.</title>
        <authorList>
            <person name="Davidova I.A."/>
            <person name="Callaghan A.V."/>
            <person name="Wawrik B."/>
            <person name="Pruitt S."/>
            <person name="Marks C."/>
            <person name="Duncan K.E."/>
            <person name="Suflita J.M."/>
        </authorList>
    </citation>
    <scope>NUCLEOTIDE SEQUENCE [LARGE SCALE GENOMIC DNA]</scope>
    <source>
        <strain evidence="7 8">SPR</strain>
    </source>
</reference>
<keyword evidence="3" id="KW-0408">Iron</keyword>
<evidence type="ECO:0000313" key="7">
    <source>
        <dbReference type="EMBL" id="KIX11109.1"/>
    </source>
</evidence>
<evidence type="ECO:0000256" key="3">
    <source>
        <dbReference type="ARBA" id="ARBA00023004"/>
    </source>
</evidence>
<protein>
    <submittedName>
        <fullName evidence="7">CoA activase</fullName>
    </submittedName>
</protein>
<evidence type="ECO:0000256" key="1">
    <source>
        <dbReference type="ARBA" id="ARBA00001966"/>
    </source>
</evidence>
<evidence type="ECO:0000259" key="6">
    <source>
        <dbReference type="Pfam" id="PF09989"/>
    </source>
</evidence>
<dbReference type="Pfam" id="PF09989">
    <property type="entry name" value="DUF2229"/>
    <property type="match status" value="1"/>
</dbReference>
<dbReference type="Proteomes" id="UP000032233">
    <property type="component" value="Unassembled WGS sequence"/>
</dbReference>
<dbReference type="InterPro" id="IPR051805">
    <property type="entry name" value="Dehydratase_Activator_Redct"/>
</dbReference>
<dbReference type="InterPro" id="IPR018709">
    <property type="entry name" value="CoA_activase_DUF2229"/>
</dbReference>
<keyword evidence="4" id="KW-0411">Iron-sulfur</keyword>
<dbReference type="PANTHER" id="PTHR32329">
    <property type="entry name" value="BIFUNCTIONAL PROTEIN [INCLUDES 2-HYDROXYACYL-COA DEHYDRATASE (N-TER) AND ITS ACTIVATOR DOMAIN (C_TERM)-RELATED"/>
    <property type="match status" value="1"/>
</dbReference>
<dbReference type="Pfam" id="PF01869">
    <property type="entry name" value="BcrAD_BadFG"/>
    <property type="match status" value="2"/>
</dbReference>
<organism evidence="7 8">
    <name type="scientific">Dethiosulfatarculus sandiegensis</name>
    <dbReference type="NCBI Taxonomy" id="1429043"/>
    <lineage>
        <taxon>Bacteria</taxon>
        <taxon>Pseudomonadati</taxon>
        <taxon>Thermodesulfobacteriota</taxon>
        <taxon>Desulfarculia</taxon>
        <taxon>Desulfarculales</taxon>
        <taxon>Desulfarculaceae</taxon>
        <taxon>Dethiosulfatarculus</taxon>
    </lineage>
</organism>
<dbReference type="RefSeq" id="WP_044352353.1">
    <property type="nucleotide sequence ID" value="NZ_AZAC01000067.1"/>
</dbReference>
<gene>
    <name evidence="7" type="ORF">X474_25685</name>
</gene>
<sequence length="1331" mass="146638">MSSLGIDIGSSSVKLCLLDETGKLVKSIYQPHKGRAWPTFKDCLQELLPLLDPEETVFGAVTGSGAALLKRAGDLPTINNVESLVEGALYLDQEVGSIIEIGGQSAKFITDFSSADQSRIKISINSSCSAGTGSFLEEQLSRLELELDDYATHALKAKSIPRIAGRCSVFAKTDITHHQQQGVSVEDILMGLAHAVVKNFRGAVMKKLPRKKPILFAGGVAQNQAIVAALLEILRLQEDELLISPHSHYLGALGAASLAGRQETPLDIDDLLQSLDQVKDLALLSEKAENLTCLASFGKVENKNRHRVYEPSGGEGFGKVFLGIDVGSTSTNLVLTDSEDRVLSYKYLRTLGRPASQVAKGLKELEKEHGADIEIAGVGVTGSGRYMIAEMVGADVIKDEITAQAKAAMTIDPEIDTIFEIGGQDSKFISLTDEVVTDFQMNKVCAAGTGSFIEEQAKKFNIPVEDLGEIALFSNNPTNLGERCTVFMETNIAAHLAQGAKLEDISAGLCYSIVKNYLNRVVGNKKIGRKISFQGGVAYNQGVVNAFKSLTGKEIFIPRFFSVTGAMGAAILAREAMGQAKSKFKGFRAERTNTAADQNQDRDSKAKQLDRFNERVNDLIFQGYDGTTDKTKKTVGIPRALFTFGMYPMFSTFFKELGFNVIMSEASNEKTIALSQEYSLDETCYPVKLINGHVAELVNKKVDYIFFPDLYTVEHPGSHTRQDFGCAYMQLAFKLVNQAMELDKHGIELLSPTFAFNLGPQFMMQSLGKLGEKLGKTQQETQKALQAGMQAFHAFENRMQEQGKKALAKVGPEEKAFVLISKVYGVADPVLNMGIPGKLMEMGYKVLNFFDLPETDIASGHPNMYWPFGQHILESARLVAEHPNLYPIFLTHHCCGPDAVFIHYFREIMQGKPYLNIEVDEHSSDVGVITRVEAFVSSLEKIKPVPAAEIGTYVEQAVCPQANLKSKLSELEGEPTLFLPYLPPYSQIFAALFEQNNIKAQVLDPTSQNAIEAGRKHTMTSEYFSFAALLGDVLLQAGKNGDAPQKPAFLIPQCEGAEADGQYSRLVRTMLNEQGKSHLDILSPYMEDALFLPESQVNQIILGLIAGDLINLAPTEKQNRLAEFTFSEINKGTFGPESLLKLASDIRLILNELPGHKTILALGDPALLFNDRLNDFRLLEILRSGQRLIKCPMSEYMWFFWQDFCDQNSSKVTDVYRQNLENLKRSMQLVAQELGEFSPFSGELEELRKAADQTVGYYAGINGRYRHAKHRHCPKGVQGVICLASTYENTNIALGVLERALPGLKPTLELTFDGNQDDNTLAKIESFIHYL</sequence>
<feature type="domain" description="DUF2229" evidence="6">
    <location>
        <begin position="634"/>
        <end position="848"/>
    </location>
</feature>
<feature type="domain" description="ATPase BadF/BadG/BcrA/BcrD type" evidence="5">
    <location>
        <begin position="322"/>
        <end position="573"/>
    </location>
</feature>
<evidence type="ECO:0000313" key="8">
    <source>
        <dbReference type="Proteomes" id="UP000032233"/>
    </source>
</evidence>
<evidence type="ECO:0000256" key="2">
    <source>
        <dbReference type="ARBA" id="ARBA00022723"/>
    </source>
</evidence>
<dbReference type="CDD" id="cd24034">
    <property type="entry name" value="ASKHA_NBD_O66634-like_rpt1"/>
    <property type="match status" value="1"/>
</dbReference>
<proteinExistence type="predicted"/>
<evidence type="ECO:0000259" key="5">
    <source>
        <dbReference type="Pfam" id="PF01869"/>
    </source>
</evidence>